<reference evidence="2" key="1">
    <citation type="submission" date="2022-07" db="EMBL/GenBank/DDBJ databases">
        <title>Fungi with potential for degradation of polypropylene.</title>
        <authorList>
            <person name="Gostincar C."/>
        </authorList>
    </citation>
    <scope>NUCLEOTIDE SEQUENCE</scope>
    <source>
        <strain evidence="2">EXF-13308</strain>
    </source>
</reference>
<feature type="signal peptide" evidence="1">
    <location>
        <begin position="1"/>
        <end position="17"/>
    </location>
</feature>
<gene>
    <name evidence="2" type="ORF">NKR23_g5295</name>
</gene>
<dbReference type="PANTHER" id="PTHR38847">
    <property type="match status" value="1"/>
</dbReference>
<dbReference type="EMBL" id="JANBVO010000014">
    <property type="protein sequence ID" value="KAJ9145442.1"/>
    <property type="molecule type" value="Genomic_DNA"/>
</dbReference>
<dbReference type="PANTHER" id="PTHR38847:SF1">
    <property type="entry name" value="PSEUDOURIDINE SYNTHASE RSUA_RLUA-LIKE DOMAIN-CONTAINING PROTEIN"/>
    <property type="match status" value="1"/>
</dbReference>
<keyword evidence="3" id="KW-1185">Reference proteome</keyword>
<organism evidence="2 3">
    <name type="scientific">Pleurostoma richardsiae</name>
    <dbReference type="NCBI Taxonomy" id="41990"/>
    <lineage>
        <taxon>Eukaryota</taxon>
        <taxon>Fungi</taxon>
        <taxon>Dikarya</taxon>
        <taxon>Ascomycota</taxon>
        <taxon>Pezizomycotina</taxon>
        <taxon>Sordariomycetes</taxon>
        <taxon>Sordariomycetidae</taxon>
        <taxon>Calosphaeriales</taxon>
        <taxon>Pleurostomataceae</taxon>
        <taxon>Pleurostoma</taxon>
    </lineage>
</organism>
<evidence type="ECO:0008006" key="4">
    <source>
        <dbReference type="Google" id="ProtNLM"/>
    </source>
</evidence>
<evidence type="ECO:0000313" key="2">
    <source>
        <dbReference type="EMBL" id="KAJ9145442.1"/>
    </source>
</evidence>
<dbReference type="Pfam" id="PF14273">
    <property type="entry name" value="DUF4360"/>
    <property type="match status" value="1"/>
</dbReference>
<accession>A0AA38RGQ2</accession>
<evidence type="ECO:0000256" key="1">
    <source>
        <dbReference type="SAM" id="SignalP"/>
    </source>
</evidence>
<dbReference type="Proteomes" id="UP001174694">
    <property type="component" value="Unassembled WGS sequence"/>
</dbReference>
<feature type="chain" id="PRO_5041332344" description="Secreted protein" evidence="1">
    <location>
        <begin position="18"/>
        <end position="206"/>
    </location>
</feature>
<dbReference type="InterPro" id="IPR025649">
    <property type="entry name" value="DUF4360"/>
</dbReference>
<sequence>MLFTRAMFPLFPLSALAAPTVSERQSHDVYIQGVTFQGSGCPAGSASVQLLVDGRTFTVIYDKLAVSAGRGTTDSDYQKLCDLSIRFSHTPGYQFGIFTASQRGFCNLQSGDTGLVDVNFGYSEEDEEVRRVTTYKGPIHQDYLKTDDFTASTTHWSSCGTPGTLIVTIEITLDAQDPSGSSQLTVDSTDFQFAHAPTTRSHICSG</sequence>
<protein>
    <recommendedName>
        <fullName evidence="4">Secreted protein</fullName>
    </recommendedName>
</protein>
<name>A0AA38RGQ2_9PEZI</name>
<comment type="caution">
    <text evidence="2">The sequence shown here is derived from an EMBL/GenBank/DDBJ whole genome shotgun (WGS) entry which is preliminary data.</text>
</comment>
<evidence type="ECO:0000313" key="3">
    <source>
        <dbReference type="Proteomes" id="UP001174694"/>
    </source>
</evidence>
<keyword evidence="1" id="KW-0732">Signal</keyword>
<proteinExistence type="predicted"/>
<dbReference type="AlphaFoldDB" id="A0AA38RGQ2"/>